<organism evidence="2 3">
    <name type="scientific">Hymenobacter wooponensis</name>
    <dbReference type="NCBI Taxonomy" id="1525360"/>
    <lineage>
        <taxon>Bacteria</taxon>
        <taxon>Pseudomonadati</taxon>
        <taxon>Bacteroidota</taxon>
        <taxon>Cytophagia</taxon>
        <taxon>Cytophagales</taxon>
        <taxon>Hymenobacteraceae</taxon>
        <taxon>Hymenobacter</taxon>
    </lineage>
</organism>
<dbReference type="AlphaFoldDB" id="A0A4Z0MJ45"/>
<dbReference type="OrthoDB" id="727757at2"/>
<comment type="caution">
    <text evidence="2">The sequence shown here is derived from an EMBL/GenBank/DDBJ whole genome shotgun (WGS) entry which is preliminary data.</text>
</comment>
<keyword evidence="3" id="KW-1185">Reference proteome</keyword>
<gene>
    <name evidence="2" type="ORF">EU557_14055</name>
</gene>
<evidence type="ECO:0000256" key="1">
    <source>
        <dbReference type="SAM" id="SignalP"/>
    </source>
</evidence>
<keyword evidence="1" id="KW-0732">Signal</keyword>
<accession>A0A4Z0MJ45</accession>
<evidence type="ECO:0000313" key="2">
    <source>
        <dbReference type="EMBL" id="TGD79357.1"/>
    </source>
</evidence>
<dbReference type="Proteomes" id="UP000298284">
    <property type="component" value="Unassembled WGS sequence"/>
</dbReference>
<dbReference type="RefSeq" id="WP_135531106.1">
    <property type="nucleotide sequence ID" value="NZ_SRKZ01000004.1"/>
</dbReference>
<reference evidence="2 3" key="1">
    <citation type="submission" date="2019-04" db="EMBL/GenBank/DDBJ databases">
        <authorList>
            <person name="Feng G."/>
            <person name="Zhang J."/>
            <person name="Zhu H."/>
        </authorList>
    </citation>
    <scope>NUCLEOTIDE SEQUENCE [LARGE SCALE GENOMIC DNA]</scope>
    <source>
        <strain evidence="2 3">JCM 19491</strain>
    </source>
</reference>
<evidence type="ECO:0008006" key="4">
    <source>
        <dbReference type="Google" id="ProtNLM"/>
    </source>
</evidence>
<evidence type="ECO:0000313" key="3">
    <source>
        <dbReference type="Proteomes" id="UP000298284"/>
    </source>
</evidence>
<feature type="chain" id="PRO_5021241154" description="DUF839 domain-containing protein" evidence="1">
    <location>
        <begin position="22"/>
        <end position="498"/>
    </location>
</feature>
<sequence>MHTSTLPVRLLLGLAFTTGLAACSDNDNDTDSPTETPSTVKLDNYSTTPVLAKMQSGFEGVKMYSLISSDDKLAASPDFMFGGSADGAGLLRDPDGKGFTMLVNNEDNMAISRVHFDETLRPVRGEYVLNSDGGRWRLCSATLVTPEEHGFGPYFLSAGESAVDAQTHLIQPFADNNTQSTPKGIKGLGYWSAENAVPLPKTAYTGKTVILTGEDASDATGGQVALYMSNAVGDLDGGQQYMLRRKDLNQKEKEMVVGQKYEVEFVSIPDYKNLTGTQMQAQVDPLKAIKFGRVEDLDYRKGGGANGREVYFNVTGQDFTGVNADQSRTKWGRTYRLLLNEQNPLQGTLEVILDGDDRNGKAKDFQNPDNICVTQNYVYIQEDSNGYGSETHDAYIYQYNIATGELKKVLELDHHRSETDKDKYNVTGSAYAPATSTKGSWEYGALVDVSDVVGQPNTFTLCIQPHTWRAQKYKDGGAKPNNGNDQASQVVILSGLPR</sequence>
<dbReference type="EMBL" id="SRKZ01000004">
    <property type="protein sequence ID" value="TGD79357.1"/>
    <property type="molecule type" value="Genomic_DNA"/>
</dbReference>
<feature type="signal peptide" evidence="1">
    <location>
        <begin position="1"/>
        <end position="21"/>
    </location>
</feature>
<protein>
    <recommendedName>
        <fullName evidence="4">DUF839 domain-containing protein</fullName>
    </recommendedName>
</protein>
<proteinExistence type="predicted"/>
<name>A0A4Z0MJ45_9BACT</name>